<accession>A0A6P0UPL6</accession>
<dbReference type="Gene3D" id="1.10.1740.10">
    <property type="match status" value="1"/>
</dbReference>
<dbReference type="AlphaFoldDB" id="A0A6P0UPL6"/>
<dbReference type="Pfam" id="PF04542">
    <property type="entry name" value="Sigma70_r2"/>
    <property type="match status" value="1"/>
</dbReference>
<evidence type="ECO:0000259" key="6">
    <source>
        <dbReference type="Pfam" id="PF08281"/>
    </source>
</evidence>
<dbReference type="PANTHER" id="PTHR43133">
    <property type="entry name" value="RNA POLYMERASE ECF-TYPE SIGMA FACTO"/>
    <property type="match status" value="1"/>
</dbReference>
<dbReference type="InterPro" id="IPR013325">
    <property type="entry name" value="RNA_pol_sigma_r2"/>
</dbReference>
<evidence type="ECO:0000256" key="3">
    <source>
        <dbReference type="ARBA" id="ARBA00023082"/>
    </source>
</evidence>
<evidence type="ECO:0000313" key="7">
    <source>
        <dbReference type="EMBL" id="NER13779.1"/>
    </source>
</evidence>
<feature type="domain" description="RNA polymerase sigma-70 region 2" evidence="5">
    <location>
        <begin position="34"/>
        <end position="101"/>
    </location>
</feature>
<dbReference type="InterPro" id="IPR014284">
    <property type="entry name" value="RNA_pol_sigma-70_dom"/>
</dbReference>
<evidence type="ECO:0000313" key="8">
    <source>
        <dbReference type="Proteomes" id="UP000468581"/>
    </source>
</evidence>
<gene>
    <name evidence="7" type="ORF">GWK08_10035</name>
</gene>
<protein>
    <submittedName>
        <fullName evidence="7">RNA polymerase sigma-70 factor</fullName>
    </submittedName>
</protein>
<keyword evidence="3" id="KW-0731">Sigma factor</keyword>
<keyword evidence="4" id="KW-0804">Transcription</keyword>
<proteinExistence type="inferred from homology"/>
<dbReference type="Gene3D" id="1.10.10.10">
    <property type="entry name" value="Winged helix-like DNA-binding domain superfamily/Winged helix DNA-binding domain"/>
    <property type="match status" value="1"/>
</dbReference>
<sequence>MYSIRSKEQTKEITTEIEAVKALKQGNKYAFKHLFERYYQRLVAYIMSYNNNQAQAEDIVQQAYIRLWENRNRLDEGRSPKHYLYAIAYNNYIDSVKKDKRKQKLLNELWERALQDRVEEDTESMEKRMLKLRSVIDALPPRCREVIRLNKISGAGYKEIAERLSISVKTVEYHMCTAYKRIREAFEKDKLFLLILIGNSK</sequence>
<evidence type="ECO:0000256" key="4">
    <source>
        <dbReference type="ARBA" id="ARBA00023163"/>
    </source>
</evidence>
<keyword evidence="2" id="KW-0805">Transcription regulation</keyword>
<dbReference type="NCBIfam" id="TIGR02985">
    <property type="entry name" value="Sig70_bacteroi1"/>
    <property type="match status" value="1"/>
</dbReference>
<evidence type="ECO:0000256" key="1">
    <source>
        <dbReference type="ARBA" id="ARBA00010641"/>
    </source>
</evidence>
<feature type="domain" description="RNA polymerase sigma factor 70 region 4 type 2" evidence="6">
    <location>
        <begin position="131"/>
        <end position="182"/>
    </location>
</feature>
<dbReference type="InterPro" id="IPR013249">
    <property type="entry name" value="RNA_pol_sigma70_r4_t2"/>
</dbReference>
<dbReference type="Pfam" id="PF08281">
    <property type="entry name" value="Sigma70_r4_2"/>
    <property type="match status" value="1"/>
</dbReference>
<dbReference type="Proteomes" id="UP000468581">
    <property type="component" value="Unassembled WGS sequence"/>
</dbReference>
<dbReference type="InterPro" id="IPR036388">
    <property type="entry name" value="WH-like_DNA-bd_sf"/>
</dbReference>
<reference evidence="7 8" key="1">
    <citation type="submission" date="2020-01" db="EMBL/GenBank/DDBJ databases">
        <title>Leptobacterium flavescens.</title>
        <authorList>
            <person name="Wang G."/>
        </authorList>
    </citation>
    <scope>NUCLEOTIDE SEQUENCE [LARGE SCALE GENOMIC DNA]</scope>
    <source>
        <strain evidence="7 8">KCTC 22160</strain>
    </source>
</reference>
<dbReference type="RefSeq" id="WP_163606921.1">
    <property type="nucleotide sequence ID" value="NZ_JAABOO010000002.1"/>
</dbReference>
<evidence type="ECO:0000259" key="5">
    <source>
        <dbReference type="Pfam" id="PF04542"/>
    </source>
</evidence>
<keyword evidence="8" id="KW-1185">Reference proteome</keyword>
<evidence type="ECO:0000256" key="2">
    <source>
        <dbReference type="ARBA" id="ARBA00023015"/>
    </source>
</evidence>
<comment type="caution">
    <text evidence="7">The sequence shown here is derived from an EMBL/GenBank/DDBJ whole genome shotgun (WGS) entry which is preliminary data.</text>
</comment>
<dbReference type="InterPro" id="IPR014327">
    <property type="entry name" value="RNA_pol_sigma70_bacteroid"/>
</dbReference>
<dbReference type="EMBL" id="JAABOO010000002">
    <property type="protein sequence ID" value="NER13779.1"/>
    <property type="molecule type" value="Genomic_DNA"/>
</dbReference>
<dbReference type="InterPro" id="IPR007627">
    <property type="entry name" value="RNA_pol_sigma70_r2"/>
</dbReference>
<dbReference type="NCBIfam" id="TIGR02937">
    <property type="entry name" value="sigma70-ECF"/>
    <property type="match status" value="1"/>
</dbReference>
<dbReference type="GO" id="GO:0016987">
    <property type="term" value="F:sigma factor activity"/>
    <property type="evidence" value="ECO:0007669"/>
    <property type="project" value="UniProtKB-KW"/>
</dbReference>
<dbReference type="GO" id="GO:0003677">
    <property type="term" value="F:DNA binding"/>
    <property type="evidence" value="ECO:0007669"/>
    <property type="project" value="InterPro"/>
</dbReference>
<comment type="similarity">
    <text evidence="1">Belongs to the sigma-70 factor family. ECF subfamily.</text>
</comment>
<organism evidence="7 8">
    <name type="scientific">Leptobacterium flavescens</name>
    <dbReference type="NCBI Taxonomy" id="472055"/>
    <lineage>
        <taxon>Bacteria</taxon>
        <taxon>Pseudomonadati</taxon>
        <taxon>Bacteroidota</taxon>
        <taxon>Flavobacteriia</taxon>
        <taxon>Flavobacteriales</taxon>
        <taxon>Flavobacteriaceae</taxon>
        <taxon>Leptobacterium</taxon>
    </lineage>
</organism>
<dbReference type="SUPFAM" id="SSF88946">
    <property type="entry name" value="Sigma2 domain of RNA polymerase sigma factors"/>
    <property type="match status" value="1"/>
</dbReference>
<dbReference type="SUPFAM" id="SSF88659">
    <property type="entry name" value="Sigma3 and sigma4 domains of RNA polymerase sigma factors"/>
    <property type="match status" value="1"/>
</dbReference>
<dbReference type="InterPro" id="IPR039425">
    <property type="entry name" value="RNA_pol_sigma-70-like"/>
</dbReference>
<dbReference type="PANTHER" id="PTHR43133:SF46">
    <property type="entry name" value="RNA POLYMERASE SIGMA-70 FACTOR ECF SUBFAMILY"/>
    <property type="match status" value="1"/>
</dbReference>
<dbReference type="GO" id="GO:0006352">
    <property type="term" value="P:DNA-templated transcription initiation"/>
    <property type="evidence" value="ECO:0007669"/>
    <property type="project" value="InterPro"/>
</dbReference>
<name>A0A6P0UPL6_9FLAO</name>
<dbReference type="InterPro" id="IPR013324">
    <property type="entry name" value="RNA_pol_sigma_r3/r4-like"/>
</dbReference>